<dbReference type="GO" id="GO:0043565">
    <property type="term" value="F:sequence-specific DNA binding"/>
    <property type="evidence" value="ECO:0007669"/>
    <property type="project" value="TreeGrafter"/>
</dbReference>
<evidence type="ECO:0000313" key="3">
    <source>
        <dbReference type="Proteomes" id="UP000410492"/>
    </source>
</evidence>
<sequence length="94" mass="10915">MSVLHCCDNNNLDPDDRFAKIRPLFEKLNERFMDFAPISQNHSVDEAMVPYYGHHGAKQFIKGKPIRYGYKMWAGTTPKDTFVGMNHIKAVRQQ</sequence>
<reference evidence="2 3" key="1">
    <citation type="submission" date="2019-01" db="EMBL/GenBank/DDBJ databases">
        <authorList>
            <person name="Sayadi A."/>
        </authorList>
    </citation>
    <scope>NUCLEOTIDE SEQUENCE [LARGE SCALE GENOMIC DNA]</scope>
</reference>
<dbReference type="AlphaFoldDB" id="A0A653D9D1"/>
<keyword evidence="3" id="KW-1185">Reference proteome</keyword>
<dbReference type="InterPro" id="IPR029526">
    <property type="entry name" value="PGBD"/>
</dbReference>
<dbReference type="EMBL" id="CAACVG010010846">
    <property type="protein sequence ID" value="VEN56769.1"/>
    <property type="molecule type" value="Genomic_DNA"/>
</dbReference>
<dbReference type="InterPro" id="IPR052638">
    <property type="entry name" value="PiggyBac_TE-derived"/>
</dbReference>
<proteinExistence type="predicted"/>
<dbReference type="OrthoDB" id="10057240at2759"/>
<gene>
    <name evidence="2" type="ORF">CALMAC_LOCUS15572</name>
</gene>
<evidence type="ECO:0000259" key="1">
    <source>
        <dbReference type="Pfam" id="PF13843"/>
    </source>
</evidence>
<feature type="domain" description="PiggyBac transposable element-derived protein" evidence="1">
    <location>
        <begin position="2"/>
        <end position="77"/>
    </location>
</feature>
<protein>
    <recommendedName>
        <fullName evidence="1">PiggyBac transposable element-derived protein domain-containing protein</fullName>
    </recommendedName>
</protein>
<accession>A0A653D9D1</accession>
<name>A0A653D9D1_CALMS</name>
<evidence type="ECO:0000313" key="2">
    <source>
        <dbReference type="EMBL" id="VEN56769.1"/>
    </source>
</evidence>
<dbReference type="Pfam" id="PF13843">
    <property type="entry name" value="DDE_Tnp_1_7"/>
    <property type="match status" value="1"/>
</dbReference>
<organism evidence="2 3">
    <name type="scientific">Callosobruchus maculatus</name>
    <name type="common">Southern cowpea weevil</name>
    <name type="synonym">Pulse bruchid</name>
    <dbReference type="NCBI Taxonomy" id="64391"/>
    <lineage>
        <taxon>Eukaryota</taxon>
        <taxon>Metazoa</taxon>
        <taxon>Ecdysozoa</taxon>
        <taxon>Arthropoda</taxon>
        <taxon>Hexapoda</taxon>
        <taxon>Insecta</taxon>
        <taxon>Pterygota</taxon>
        <taxon>Neoptera</taxon>
        <taxon>Endopterygota</taxon>
        <taxon>Coleoptera</taxon>
        <taxon>Polyphaga</taxon>
        <taxon>Cucujiformia</taxon>
        <taxon>Chrysomeloidea</taxon>
        <taxon>Chrysomelidae</taxon>
        <taxon>Bruchinae</taxon>
        <taxon>Bruchini</taxon>
        <taxon>Callosobruchus</taxon>
    </lineage>
</organism>
<dbReference type="PANTHER" id="PTHR47055">
    <property type="entry name" value="DDE_TNP_1_7 DOMAIN-CONTAINING PROTEIN"/>
    <property type="match status" value="1"/>
</dbReference>
<dbReference type="Proteomes" id="UP000410492">
    <property type="component" value="Unassembled WGS sequence"/>
</dbReference>
<dbReference type="PANTHER" id="PTHR47055:SF3">
    <property type="entry name" value="PHORBOL-ESTER_DAG-TYPE DOMAIN-CONTAINING PROTEIN"/>
    <property type="match status" value="1"/>
</dbReference>